<evidence type="ECO:0000259" key="6">
    <source>
        <dbReference type="Pfam" id="PF00171"/>
    </source>
</evidence>
<dbReference type="InterPro" id="IPR050485">
    <property type="entry name" value="Proline_metab_enzyme"/>
</dbReference>
<proteinExistence type="predicted"/>
<comment type="catalytic activity">
    <reaction evidence="5">
        <text>L-glutamate 5-semialdehyde + NAD(+) + H2O = L-glutamate + NADH + 2 H(+)</text>
        <dbReference type="Rhea" id="RHEA:30235"/>
        <dbReference type="ChEBI" id="CHEBI:15377"/>
        <dbReference type="ChEBI" id="CHEBI:15378"/>
        <dbReference type="ChEBI" id="CHEBI:29985"/>
        <dbReference type="ChEBI" id="CHEBI:57540"/>
        <dbReference type="ChEBI" id="CHEBI:57945"/>
        <dbReference type="ChEBI" id="CHEBI:58066"/>
        <dbReference type="EC" id="1.2.1.88"/>
    </reaction>
</comment>
<dbReference type="Gene3D" id="3.40.309.10">
    <property type="entry name" value="Aldehyde Dehydrogenase, Chain A, domain 2"/>
    <property type="match status" value="1"/>
</dbReference>
<dbReference type="SUPFAM" id="SSF53720">
    <property type="entry name" value="ALDH-like"/>
    <property type="match status" value="1"/>
</dbReference>
<gene>
    <name evidence="7" type="ORF">H7J73_13135</name>
</gene>
<evidence type="ECO:0000256" key="1">
    <source>
        <dbReference type="ARBA" id="ARBA00004786"/>
    </source>
</evidence>
<reference evidence="7 8" key="1">
    <citation type="journal article" date="2022" name="BMC Genomics">
        <title>Comparative genome analysis of mycobacteria focusing on tRNA and non-coding RNA.</title>
        <authorList>
            <person name="Behra P.R.K."/>
            <person name="Pettersson B.M.F."/>
            <person name="Ramesh M."/>
            <person name="Das S."/>
            <person name="Dasgupta S."/>
            <person name="Kirsebom L.A."/>
        </authorList>
    </citation>
    <scope>NUCLEOTIDE SEQUENCE [LARGE SCALE GENOMIC DNA]</scope>
    <source>
        <strain evidence="7 8">DSM 44078</strain>
    </source>
</reference>
<dbReference type="InterPro" id="IPR016163">
    <property type="entry name" value="Ald_DH_C"/>
</dbReference>
<evidence type="ECO:0000256" key="4">
    <source>
        <dbReference type="ARBA" id="ARBA00023027"/>
    </source>
</evidence>
<accession>A0ABT3CBW7</accession>
<name>A0ABT3CBW7_9MYCO</name>
<evidence type="ECO:0000313" key="7">
    <source>
        <dbReference type="EMBL" id="MCV7226973.1"/>
    </source>
</evidence>
<dbReference type="InterPro" id="IPR016162">
    <property type="entry name" value="Ald_DH_N"/>
</dbReference>
<dbReference type="PANTHER" id="PTHR42862">
    <property type="entry name" value="DELTA-1-PYRROLINE-5-CARBOXYLATE DEHYDROGENASE 1, ISOFORM A-RELATED"/>
    <property type="match status" value="1"/>
</dbReference>
<dbReference type="EC" id="1.2.1.88" evidence="2"/>
<comment type="pathway">
    <text evidence="1">Amino-acid degradation; L-proline degradation into L-glutamate; L-glutamate from L-proline: step 2/2.</text>
</comment>
<keyword evidence="3" id="KW-0560">Oxidoreductase</keyword>
<dbReference type="RefSeq" id="WP_264067856.1">
    <property type="nucleotide sequence ID" value="NZ_JACKTY010000028.1"/>
</dbReference>
<dbReference type="InterPro" id="IPR015590">
    <property type="entry name" value="Aldehyde_DH_dom"/>
</dbReference>
<evidence type="ECO:0000256" key="5">
    <source>
        <dbReference type="ARBA" id="ARBA00048142"/>
    </source>
</evidence>
<dbReference type="InterPro" id="IPR016161">
    <property type="entry name" value="Ald_DH/histidinol_DH"/>
</dbReference>
<evidence type="ECO:0000313" key="8">
    <source>
        <dbReference type="Proteomes" id="UP001526201"/>
    </source>
</evidence>
<dbReference type="Gene3D" id="3.40.605.10">
    <property type="entry name" value="Aldehyde Dehydrogenase, Chain A, domain 1"/>
    <property type="match status" value="1"/>
</dbReference>
<comment type="caution">
    <text evidence="7">The sequence shown here is derived from an EMBL/GenBank/DDBJ whole genome shotgun (WGS) entry which is preliminary data.</text>
</comment>
<keyword evidence="8" id="KW-1185">Reference proteome</keyword>
<protein>
    <recommendedName>
        <fullName evidence="2">L-glutamate gamma-semialdehyde dehydrogenase</fullName>
        <ecNumber evidence="2">1.2.1.88</ecNumber>
    </recommendedName>
</protein>
<dbReference type="PROSITE" id="PS00070">
    <property type="entry name" value="ALDEHYDE_DEHYDR_CYS"/>
    <property type="match status" value="1"/>
</dbReference>
<evidence type="ECO:0000256" key="3">
    <source>
        <dbReference type="ARBA" id="ARBA00023002"/>
    </source>
</evidence>
<dbReference type="EMBL" id="JACKTY010000028">
    <property type="protein sequence ID" value="MCV7226973.1"/>
    <property type="molecule type" value="Genomic_DNA"/>
</dbReference>
<dbReference type="InterPro" id="IPR016160">
    <property type="entry name" value="Ald_DH_CS_CYS"/>
</dbReference>
<organism evidence="7 8">
    <name type="scientific">Mycolicibacterium komossense</name>
    <dbReference type="NCBI Taxonomy" id="1779"/>
    <lineage>
        <taxon>Bacteria</taxon>
        <taxon>Bacillati</taxon>
        <taxon>Actinomycetota</taxon>
        <taxon>Actinomycetes</taxon>
        <taxon>Mycobacteriales</taxon>
        <taxon>Mycobacteriaceae</taxon>
        <taxon>Mycolicibacterium</taxon>
    </lineage>
</organism>
<dbReference type="PANTHER" id="PTHR42862:SF1">
    <property type="entry name" value="DELTA-1-PYRROLINE-5-CARBOXYLATE DEHYDROGENASE 2, ISOFORM A-RELATED"/>
    <property type="match status" value="1"/>
</dbReference>
<dbReference type="Pfam" id="PF00171">
    <property type="entry name" value="Aldedh"/>
    <property type="match status" value="1"/>
</dbReference>
<evidence type="ECO:0000256" key="2">
    <source>
        <dbReference type="ARBA" id="ARBA00012884"/>
    </source>
</evidence>
<sequence length="512" mass="53534">MTTLNYGSTTLAPELDRDFESALQTCRTEIPGPLPHVIAGDDRPQGEVFDRRDPADPGRVVAKAHAGDQQIVDEAVAAAQAAARGWRNLSFAERVSALRAAKIRFSDNAIHIAATISAETGKSRIESLAEAQESIDLIEHYCAQIESHNGFSTPLRPTATDTTTDVLRPYGVFGILAPFNFPVALAVNMTAAALVTGNTAVLKPSDKTPRSTDLAARLLAASLPAGVLNVVHGGAQTGQLLANADIDGVAFTGSADVGWGIIRTLSSGAYAKPVLAEMGGSNPAIVMASAVIDDAVEGIVRSAYGFSGQKCSATRRVIVDRSVHDELVTRLSARIEQIVVGDPGRADVFVGPLIDEVVTSRVTAALAAARADGATVINGSVPPGPGHFIAPTLVTGLPRGHRMTREELFAPVVTVTTVDGIDDALAEANAVEYGLSAGIFSAATEETDRFLDEIQAGVVYVNRREGATTGAWPGLQSFCGWKASGSSGKGGLGPWYLPGFMREQSRTISAGR</sequence>
<dbReference type="Proteomes" id="UP001526201">
    <property type="component" value="Unassembled WGS sequence"/>
</dbReference>
<keyword evidence="4" id="KW-0520">NAD</keyword>
<feature type="domain" description="Aldehyde dehydrogenase" evidence="6">
    <location>
        <begin position="46"/>
        <end position="497"/>
    </location>
</feature>